<organism evidence="2 3">
    <name type="scientific">Stegodyphus mimosarum</name>
    <name type="common">African social velvet spider</name>
    <dbReference type="NCBI Taxonomy" id="407821"/>
    <lineage>
        <taxon>Eukaryota</taxon>
        <taxon>Metazoa</taxon>
        <taxon>Ecdysozoa</taxon>
        <taxon>Arthropoda</taxon>
        <taxon>Chelicerata</taxon>
        <taxon>Arachnida</taxon>
        <taxon>Araneae</taxon>
        <taxon>Araneomorphae</taxon>
        <taxon>Entelegynae</taxon>
        <taxon>Eresoidea</taxon>
        <taxon>Eresidae</taxon>
        <taxon>Stegodyphus</taxon>
    </lineage>
</organism>
<proteinExistence type="predicted"/>
<feature type="non-terminal residue" evidence="2">
    <location>
        <position position="99"/>
    </location>
</feature>
<sequence length="99" mass="11668">MNVQHVGIYDCLEDEGFQHLAVNHTYHFKDPQTGAHMNTIEGTWGAIKSATRKHYDKQNFAFYLAEHVWWKNSQKKSFNDFVESIKKVYPPYTQDSEEN</sequence>
<evidence type="ECO:0000313" key="2">
    <source>
        <dbReference type="EMBL" id="KFM73607.1"/>
    </source>
</evidence>
<evidence type="ECO:0000313" key="3">
    <source>
        <dbReference type="Proteomes" id="UP000054359"/>
    </source>
</evidence>
<dbReference type="EMBL" id="KK118692">
    <property type="protein sequence ID" value="KFM73607.1"/>
    <property type="molecule type" value="Genomic_DNA"/>
</dbReference>
<dbReference type="Proteomes" id="UP000054359">
    <property type="component" value="Unassembled WGS sequence"/>
</dbReference>
<evidence type="ECO:0000259" key="1">
    <source>
        <dbReference type="Pfam" id="PF12762"/>
    </source>
</evidence>
<dbReference type="InterPro" id="IPR053164">
    <property type="entry name" value="IS1016-like_transposase"/>
</dbReference>
<dbReference type="PANTHER" id="PTHR47163">
    <property type="entry name" value="DDE_TNP_IS1595 DOMAIN-CONTAINING PROTEIN"/>
    <property type="match status" value="1"/>
</dbReference>
<keyword evidence="3" id="KW-1185">Reference proteome</keyword>
<gene>
    <name evidence="2" type="ORF">X975_07427</name>
</gene>
<accession>A0A087U8B8</accession>
<dbReference type="OMA" id="AHMNTIE"/>
<dbReference type="PANTHER" id="PTHR47163:SF2">
    <property type="entry name" value="SI:DKEY-17M8.2"/>
    <property type="match status" value="1"/>
</dbReference>
<dbReference type="Pfam" id="PF12762">
    <property type="entry name" value="DDE_Tnp_IS1595"/>
    <property type="match status" value="1"/>
</dbReference>
<reference evidence="2 3" key="1">
    <citation type="submission" date="2013-11" db="EMBL/GenBank/DDBJ databases">
        <title>Genome sequencing of Stegodyphus mimosarum.</title>
        <authorList>
            <person name="Bechsgaard J."/>
        </authorList>
    </citation>
    <scope>NUCLEOTIDE SEQUENCE [LARGE SCALE GENOMIC DNA]</scope>
</reference>
<dbReference type="AlphaFoldDB" id="A0A087U8B8"/>
<protein>
    <recommendedName>
        <fullName evidence="1">ISXO2-like transposase domain-containing protein</fullName>
    </recommendedName>
</protein>
<dbReference type="InterPro" id="IPR024445">
    <property type="entry name" value="Tnp_ISXO2-like"/>
</dbReference>
<name>A0A087U8B8_STEMI</name>
<dbReference type="OrthoDB" id="424490at2759"/>
<feature type="domain" description="ISXO2-like transposase" evidence="1">
    <location>
        <begin position="8"/>
        <end position="70"/>
    </location>
</feature>